<protein>
    <submittedName>
        <fullName evidence="1">Uncharacterized protein</fullName>
    </submittedName>
</protein>
<sequence>MGDIQGFLVSLVHTLANGFKYSLVEHKNNFKRF</sequence>
<reference evidence="1" key="1">
    <citation type="submission" date="2018-02" db="EMBL/GenBank/DDBJ databases">
        <title>Rhizophora mucronata_Transcriptome.</title>
        <authorList>
            <person name="Meera S.P."/>
            <person name="Sreeshan A."/>
            <person name="Augustine A."/>
        </authorList>
    </citation>
    <scope>NUCLEOTIDE SEQUENCE</scope>
    <source>
        <tissue evidence="1">Leaf</tissue>
    </source>
</reference>
<dbReference type="EMBL" id="GGEC01068341">
    <property type="protein sequence ID" value="MBX48825.1"/>
    <property type="molecule type" value="Transcribed_RNA"/>
</dbReference>
<proteinExistence type="predicted"/>
<evidence type="ECO:0000313" key="1">
    <source>
        <dbReference type="EMBL" id="MBX48825.1"/>
    </source>
</evidence>
<organism evidence="1">
    <name type="scientific">Rhizophora mucronata</name>
    <name type="common">Asiatic mangrove</name>
    <dbReference type="NCBI Taxonomy" id="61149"/>
    <lineage>
        <taxon>Eukaryota</taxon>
        <taxon>Viridiplantae</taxon>
        <taxon>Streptophyta</taxon>
        <taxon>Embryophyta</taxon>
        <taxon>Tracheophyta</taxon>
        <taxon>Spermatophyta</taxon>
        <taxon>Magnoliopsida</taxon>
        <taxon>eudicotyledons</taxon>
        <taxon>Gunneridae</taxon>
        <taxon>Pentapetalae</taxon>
        <taxon>rosids</taxon>
        <taxon>fabids</taxon>
        <taxon>Malpighiales</taxon>
        <taxon>Rhizophoraceae</taxon>
        <taxon>Rhizophora</taxon>
    </lineage>
</organism>
<dbReference type="AlphaFoldDB" id="A0A2P2P231"/>
<name>A0A2P2P231_RHIMU</name>
<accession>A0A2P2P231</accession>